<proteinExistence type="predicted"/>
<comment type="caution">
    <text evidence="2">The sequence shown here is derived from an EMBL/GenBank/DDBJ whole genome shotgun (WGS) entry which is preliminary data.</text>
</comment>
<keyword evidence="3" id="KW-1185">Reference proteome</keyword>
<reference evidence="2 3" key="1">
    <citation type="journal article" name="Sci. Rep.">
        <title>Genome-scale phylogenetic analyses confirm Olpidium as the closest living zoosporic fungus to the non-flagellated, terrestrial fungi.</title>
        <authorList>
            <person name="Chang Y."/>
            <person name="Rochon D."/>
            <person name="Sekimoto S."/>
            <person name="Wang Y."/>
            <person name="Chovatia M."/>
            <person name="Sandor L."/>
            <person name="Salamov A."/>
            <person name="Grigoriev I.V."/>
            <person name="Stajich J.E."/>
            <person name="Spatafora J.W."/>
        </authorList>
    </citation>
    <scope>NUCLEOTIDE SEQUENCE [LARGE SCALE GENOMIC DNA]</scope>
    <source>
        <strain evidence="2">S191</strain>
    </source>
</reference>
<organism evidence="2 3">
    <name type="scientific">Olpidium bornovanus</name>
    <dbReference type="NCBI Taxonomy" id="278681"/>
    <lineage>
        <taxon>Eukaryota</taxon>
        <taxon>Fungi</taxon>
        <taxon>Fungi incertae sedis</taxon>
        <taxon>Olpidiomycota</taxon>
        <taxon>Olpidiomycotina</taxon>
        <taxon>Olpidiomycetes</taxon>
        <taxon>Olpidiales</taxon>
        <taxon>Olpidiaceae</taxon>
        <taxon>Olpidium</taxon>
    </lineage>
</organism>
<feature type="non-terminal residue" evidence="2">
    <location>
        <position position="1"/>
    </location>
</feature>
<dbReference type="Proteomes" id="UP000673691">
    <property type="component" value="Unassembled WGS sequence"/>
</dbReference>
<sequence length="182" mass="20147">AGAPFVLFVRVFTFILSIDLYFLLLKSAGQVPPVFQALSPLVMNFVAVIQLVTVSSCVESFPSPSYSRSPDCCCFCCFHPYSHFPLFLFCYAHHPRGVGGNPLLPLLSFSLMRSLRWKSRVVSLSLPLLPLPHLMVDFPIIGLLLFLLSSPLFSFSVCFCFVMHTIPGGWGVVPSFLCFSSA</sequence>
<name>A0A8H8DFP2_9FUNG</name>
<keyword evidence="1" id="KW-0472">Membrane</keyword>
<evidence type="ECO:0000313" key="2">
    <source>
        <dbReference type="EMBL" id="KAG5456142.1"/>
    </source>
</evidence>
<gene>
    <name evidence="2" type="ORF">BJ554DRAFT_4199</name>
</gene>
<feature type="transmembrane region" description="Helical" evidence="1">
    <location>
        <begin position="7"/>
        <end position="25"/>
    </location>
</feature>
<accession>A0A8H8DFP2</accession>
<keyword evidence="1" id="KW-0812">Transmembrane</keyword>
<feature type="transmembrane region" description="Helical" evidence="1">
    <location>
        <begin position="37"/>
        <end position="58"/>
    </location>
</feature>
<dbReference type="EMBL" id="JAEFCI010012204">
    <property type="protein sequence ID" value="KAG5456142.1"/>
    <property type="molecule type" value="Genomic_DNA"/>
</dbReference>
<protein>
    <submittedName>
        <fullName evidence="2">Uncharacterized protein</fullName>
    </submittedName>
</protein>
<keyword evidence="1" id="KW-1133">Transmembrane helix</keyword>
<dbReference type="AlphaFoldDB" id="A0A8H8DFP2"/>
<evidence type="ECO:0000256" key="1">
    <source>
        <dbReference type="SAM" id="Phobius"/>
    </source>
</evidence>
<evidence type="ECO:0000313" key="3">
    <source>
        <dbReference type="Proteomes" id="UP000673691"/>
    </source>
</evidence>